<reference evidence="1 2" key="1">
    <citation type="submission" date="2024-05" db="EMBL/GenBank/DDBJ databases">
        <authorList>
            <person name="Wallberg A."/>
        </authorList>
    </citation>
    <scope>NUCLEOTIDE SEQUENCE [LARGE SCALE GENOMIC DNA]</scope>
</reference>
<feature type="non-terminal residue" evidence="1">
    <location>
        <position position="110"/>
    </location>
</feature>
<organism evidence="1 2">
    <name type="scientific">Meganyctiphanes norvegica</name>
    <name type="common">Northern krill</name>
    <name type="synonym">Thysanopoda norvegica</name>
    <dbReference type="NCBI Taxonomy" id="48144"/>
    <lineage>
        <taxon>Eukaryota</taxon>
        <taxon>Metazoa</taxon>
        <taxon>Ecdysozoa</taxon>
        <taxon>Arthropoda</taxon>
        <taxon>Crustacea</taxon>
        <taxon>Multicrustacea</taxon>
        <taxon>Malacostraca</taxon>
        <taxon>Eumalacostraca</taxon>
        <taxon>Eucarida</taxon>
        <taxon>Euphausiacea</taxon>
        <taxon>Euphausiidae</taxon>
        <taxon>Meganyctiphanes</taxon>
    </lineage>
</organism>
<gene>
    <name evidence="1" type="ORF">MNOR_LOCUS4104</name>
</gene>
<evidence type="ECO:0000313" key="2">
    <source>
        <dbReference type="Proteomes" id="UP001497623"/>
    </source>
</evidence>
<comment type="caution">
    <text evidence="1">The sequence shown here is derived from an EMBL/GenBank/DDBJ whole genome shotgun (WGS) entry which is preliminary data.</text>
</comment>
<dbReference type="AlphaFoldDB" id="A0AAV2PSF0"/>
<sequence>MYQEIMFLHTMMGYMSMSDITEGDSSCGQDDLDQGQDSIFTAILVHVFKESNSHGRRSYENPCISKDANKRIHSKQSLAQLDNNRLTLTIPINTNRVQLFNTMGHSVEEQ</sequence>
<dbReference type="EMBL" id="CAXKWB010001488">
    <property type="protein sequence ID" value="CAL4064455.1"/>
    <property type="molecule type" value="Genomic_DNA"/>
</dbReference>
<accession>A0AAV2PSF0</accession>
<name>A0AAV2PSF0_MEGNR</name>
<keyword evidence="2" id="KW-1185">Reference proteome</keyword>
<proteinExistence type="predicted"/>
<protein>
    <submittedName>
        <fullName evidence="1">Uncharacterized protein</fullName>
    </submittedName>
</protein>
<evidence type="ECO:0000313" key="1">
    <source>
        <dbReference type="EMBL" id="CAL4064455.1"/>
    </source>
</evidence>
<dbReference type="Proteomes" id="UP001497623">
    <property type="component" value="Unassembled WGS sequence"/>
</dbReference>